<feature type="compositionally biased region" description="Low complexity" evidence="1">
    <location>
        <begin position="141"/>
        <end position="157"/>
    </location>
</feature>
<gene>
    <name evidence="2" type="ORF">FGD71_007635</name>
</gene>
<dbReference type="AlphaFoldDB" id="A0A505DHT3"/>
<name>A0A505DHT3_9ACTN</name>
<keyword evidence="3" id="KW-1185">Reference proteome</keyword>
<organism evidence="2 3">
    <name type="scientific">Streptomyces sporangiiformans</name>
    <dbReference type="NCBI Taxonomy" id="2315329"/>
    <lineage>
        <taxon>Bacteria</taxon>
        <taxon>Bacillati</taxon>
        <taxon>Actinomycetota</taxon>
        <taxon>Actinomycetes</taxon>
        <taxon>Kitasatosporales</taxon>
        <taxon>Streptomycetaceae</taxon>
        <taxon>Streptomyces</taxon>
    </lineage>
</organism>
<dbReference type="EMBL" id="VCHX02000074">
    <property type="protein sequence ID" value="TPQ22827.1"/>
    <property type="molecule type" value="Genomic_DNA"/>
</dbReference>
<proteinExistence type="predicted"/>
<evidence type="ECO:0000256" key="1">
    <source>
        <dbReference type="SAM" id="MobiDB-lite"/>
    </source>
</evidence>
<sequence length="184" mass="18849">MHTYDAPRRLTYTSPIPAMRPTPDTTGSHSATPIYDALYSEFRRLFRALPGDRSGEEELGFTAFGSIPLSTRPHGTGSTGSVGPTGSTRSAVATGSAGSMGTGTAGVTGSAGAGQHSGGSYSSGSYHPGPHTPASHGTRYGAAHHGTGHLAAHGHTASPTWQPVARQHTSGLIPALPPSPRRER</sequence>
<feature type="region of interest" description="Disordered" evidence="1">
    <location>
        <begin position="66"/>
        <end position="160"/>
    </location>
</feature>
<protein>
    <submittedName>
        <fullName evidence="2">Uncharacterized protein</fullName>
    </submittedName>
</protein>
<evidence type="ECO:0000313" key="3">
    <source>
        <dbReference type="Proteomes" id="UP000317378"/>
    </source>
</evidence>
<feature type="compositionally biased region" description="Low complexity" evidence="1">
    <location>
        <begin position="118"/>
        <end position="129"/>
    </location>
</feature>
<reference evidence="2 3" key="1">
    <citation type="submission" date="2019-06" db="EMBL/GenBank/DDBJ databases">
        <title>Streptomyces sporangiiformans sp. nov., a novel actinomycete isolated from soil in Mount Song.</title>
        <authorList>
            <person name="Han L."/>
        </authorList>
    </citation>
    <scope>NUCLEOTIDE SEQUENCE [LARGE SCALE GENOMIC DNA]</scope>
    <source>
        <strain evidence="2 3">NEAU-SSA 1</strain>
    </source>
</reference>
<dbReference type="Proteomes" id="UP000317378">
    <property type="component" value="Unassembled WGS sequence"/>
</dbReference>
<dbReference type="OrthoDB" id="4350605at2"/>
<accession>A0A505DHT3</accession>
<comment type="caution">
    <text evidence="2">The sequence shown here is derived from an EMBL/GenBank/DDBJ whole genome shotgun (WGS) entry which is preliminary data.</text>
</comment>
<feature type="region of interest" description="Disordered" evidence="1">
    <location>
        <begin position="1"/>
        <end position="30"/>
    </location>
</feature>
<feature type="compositionally biased region" description="Low complexity" evidence="1">
    <location>
        <begin position="75"/>
        <end position="97"/>
    </location>
</feature>
<evidence type="ECO:0000313" key="2">
    <source>
        <dbReference type="EMBL" id="TPQ22827.1"/>
    </source>
</evidence>
<feature type="compositionally biased region" description="Gly residues" evidence="1">
    <location>
        <begin position="98"/>
        <end position="117"/>
    </location>
</feature>